<evidence type="ECO:0000313" key="1">
    <source>
        <dbReference type="EMBL" id="MFB5737224.1"/>
    </source>
</evidence>
<proteinExistence type="predicted"/>
<name>A0ABV5BQ48_9LEPT</name>
<keyword evidence="2" id="KW-1185">Reference proteome</keyword>
<dbReference type="RefSeq" id="WP_375517217.1">
    <property type="nucleotide sequence ID" value="NZ_JBHILI010000007.1"/>
</dbReference>
<accession>A0ABV5BQ48</accession>
<organism evidence="1 2">
    <name type="scientific">Leptospira wolffii</name>
    <dbReference type="NCBI Taxonomy" id="409998"/>
    <lineage>
        <taxon>Bacteria</taxon>
        <taxon>Pseudomonadati</taxon>
        <taxon>Spirochaetota</taxon>
        <taxon>Spirochaetia</taxon>
        <taxon>Leptospirales</taxon>
        <taxon>Leptospiraceae</taxon>
        <taxon>Leptospira</taxon>
    </lineage>
</organism>
<protein>
    <submittedName>
        <fullName evidence="1">Uncharacterized protein</fullName>
    </submittedName>
</protein>
<sequence>MKLPLGLGIILFLFSASLISKEKSGRIYDYNRLNSKATILVKKPGIFRMGETLSVFREGKKQGELKVSLLFHSKILASPVSGTDFRSGDLVIEGTEETAPESDPEPKKARLSYVSLAAGAGWITNFECDSEGKKSEPQLRKLEFPQKIAYRTADSSFYDSIPAESVKEILFLWDGSNLSSYSIRPTKGEEIRSPEILLSQVAKKLKAPKDSIPGKTICKVQPKERKSALEVSPDALNLKIIADGVYPHGSQGKTYLLKVYSNSLFIEAFKIPVQNGSKEYVLGIGVQDLFPGKNTIQVFWVESDSNGEEIFSGSAPALMDTFEISVGENTGYEKIRKLTSKGILLEP</sequence>
<evidence type="ECO:0000313" key="2">
    <source>
        <dbReference type="Proteomes" id="UP001580391"/>
    </source>
</evidence>
<gene>
    <name evidence="1" type="ORF">ACE5IX_11930</name>
</gene>
<dbReference type="EMBL" id="JBHILJ010000006">
    <property type="protein sequence ID" value="MFB5737224.1"/>
    <property type="molecule type" value="Genomic_DNA"/>
</dbReference>
<comment type="caution">
    <text evidence="1">The sequence shown here is derived from an EMBL/GenBank/DDBJ whole genome shotgun (WGS) entry which is preliminary data.</text>
</comment>
<reference evidence="1 2" key="1">
    <citation type="submission" date="2024-09" db="EMBL/GenBank/DDBJ databases">
        <title>Taxonomic and Genotyping Characterization of Leptospira Strains isolated from Multiple Sources in Colombia highlights the importance of intermediate species.</title>
        <authorList>
            <person name="Torres Higuera L."/>
            <person name="Rojas Tapias D."/>
            <person name="Jimenez Velasquez S."/>
            <person name="Renjifo Ibanez C."/>
        </authorList>
    </citation>
    <scope>NUCLEOTIDE SEQUENCE [LARGE SCALE GENOMIC DNA]</scope>
    <source>
        <strain evidence="1 2">Lep080</strain>
    </source>
</reference>
<dbReference type="Proteomes" id="UP001580391">
    <property type="component" value="Unassembled WGS sequence"/>
</dbReference>